<dbReference type="GO" id="GO:0016887">
    <property type="term" value="F:ATP hydrolysis activity"/>
    <property type="evidence" value="ECO:0007669"/>
    <property type="project" value="InterPro"/>
</dbReference>
<accession>A0A1H2ABZ8</accession>
<gene>
    <name evidence="14" type="ORF">SAMN05216490_3467</name>
</gene>
<dbReference type="GO" id="GO:0015421">
    <property type="term" value="F:ABC-type oligopeptide transporter activity"/>
    <property type="evidence" value="ECO:0007669"/>
    <property type="project" value="TreeGrafter"/>
</dbReference>
<dbReference type="RefSeq" id="WP_091375673.1">
    <property type="nucleotide sequence ID" value="NZ_LT629740.1"/>
</dbReference>
<dbReference type="InterPro" id="IPR003593">
    <property type="entry name" value="AAA+_ATPase"/>
</dbReference>
<keyword evidence="9 10" id="KW-0472">Membrane</keyword>
<evidence type="ECO:0000313" key="14">
    <source>
        <dbReference type="EMBL" id="SDT43443.1"/>
    </source>
</evidence>
<dbReference type="GO" id="GO:0008233">
    <property type="term" value="F:peptidase activity"/>
    <property type="evidence" value="ECO:0007669"/>
    <property type="project" value="InterPro"/>
</dbReference>
<dbReference type="AlphaFoldDB" id="A0A1H2ABZ8"/>
<evidence type="ECO:0000256" key="5">
    <source>
        <dbReference type="ARBA" id="ARBA00022741"/>
    </source>
</evidence>
<dbReference type="GO" id="GO:0006508">
    <property type="term" value="P:proteolysis"/>
    <property type="evidence" value="ECO:0007669"/>
    <property type="project" value="InterPro"/>
</dbReference>
<dbReference type="InterPro" id="IPR005074">
    <property type="entry name" value="Peptidase_C39"/>
</dbReference>
<evidence type="ECO:0000259" key="11">
    <source>
        <dbReference type="PROSITE" id="PS50893"/>
    </source>
</evidence>
<evidence type="ECO:0000313" key="15">
    <source>
        <dbReference type="Proteomes" id="UP000199679"/>
    </source>
</evidence>
<keyword evidence="3" id="KW-1003">Cell membrane</keyword>
<dbReference type="PROSITE" id="PS50990">
    <property type="entry name" value="PEPTIDASE_C39"/>
    <property type="match status" value="1"/>
</dbReference>
<dbReference type="Proteomes" id="UP000199679">
    <property type="component" value="Chromosome I"/>
</dbReference>
<dbReference type="InterPro" id="IPR036640">
    <property type="entry name" value="ABC1_TM_sf"/>
</dbReference>
<feature type="transmembrane region" description="Helical" evidence="10">
    <location>
        <begin position="304"/>
        <end position="325"/>
    </location>
</feature>
<evidence type="ECO:0000256" key="10">
    <source>
        <dbReference type="SAM" id="Phobius"/>
    </source>
</evidence>
<evidence type="ECO:0000259" key="12">
    <source>
        <dbReference type="PROSITE" id="PS50929"/>
    </source>
</evidence>
<keyword evidence="5" id="KW-0547">Nucleotide-binding</keyword>
<feature type="domain" description="ABC transmembrane type-1" evidence="12">
    <location>
        <begin position="168"/>
        <end position="449"/>
    </location>
</feature>
<dbReference type="PANTHER" id="PTHR43394:SF1">
    <property type="entry name" value="ATP-BINDING CASSETTE SUB-FAMILY B MEMBER 10, MITOCHONDRIAL"/>
    <property type="match status" value="1"/>
</dbReference>
<dbReference type="OrthoDB" id="9760358at2"/>
<keyword evidence="4 10" id="KW-0812">Transmembrane</keyword>
<dbReference type="InterPro" id="IPR027417">
    <property type="entry name" value="P-loop_NTPase"/>
</dbReference>
<evidence type="ECO:0000256" key="8">
    <source>
        <dbReference type="ARBA" id="ARBA00022989"/>
    </source>
</evidence>
<dbReference type="GO" id="GO:0005524">
    <property type="term" value="F:ATP binding"/>
    <property type="evidence" value="ECO:0007669"/>
    <property type="project" value="UniProtKB-KW"/>
</dbReference>
<evidence type="ECO:0000256" key="6">
    <source>
        <dbReference type="ARBA" id="ARBA00022801"/>
    </source>
</evidence>
<dbReference type="PANTHER" id="PTHR43394">
    <property type="entry name" value="ATP-DEPENDENT PERMEASE MDL1, MITOCHONDRIAL"/>
    <property type="match status" value="1"/>
</dbReference>
<dbReference type="GO" id="GO:0005886">
    <property type="term" value="C:plasma membrane"/>
    <property type="evidence" value="ECO:0007669"/>
    <property type="project" value="UniProtKB-SubCell"/>
</dbReference>
<dbReference type="InterPro" id="IPR003439">
    <property type="entry name" value="ABC_transporter-like_ATP-bd"/>
</dbReference>
<dbReference type="PROSITE" id="PS00211">
    <property type="entry name" value="ABC_TRANSPORTER_1"/>
    <property type="match status" value="1"/>
</dbReference>
<evidence type="ECO:0000256" key="9">
    <source>
        <dbReference type="ARBA" id="ARBA00023136"/>
    </source>
</evidence>
<dbReference type="InterPro" id="IPR017871">
    <property type="entry name" value="ABC_transporter-like_CS"/>
</dbReference>
<dbReference type="PROSITE" id="PS50893">
    <property type="entry name" value="ABC_TRANSPORTER_2"/>
    <property type="match status" value="1"/>
</dbReference>
<keyword evidence="7 14" id="KW-0067">ATP-binding</keyword>
<name>A0A1H2ABZ8_MUCMA</name>
<dbReference type="STRING" id="652787.SAMN05216490_3467"/>
<keyword evidence="6" id="KW-0378">Hydrolase</keyword>
<feature type="transmembrane region" description="Helical" evidence="10">
    <location>
        <begin position="203"/>
        <end position="224"/>
    </location>
</feature>
<organism evidence="14 15">
    <name type="scientific">Mucilaginibacter mallensis</name>
    <dbReference type="NCBI Taxonomy" id="652787"/>
    <lineage>
        <taxon>Bacteria</taxon>
        <taxon>Pseudomonadati</taxon>
        <taxon>Bacteroidota</taxon>
        <taxon>Sphingobacteriia</taxon>
        <taxon>Sphingobacteriales</taxon>
        <taxon>Sphingobacteriaceae</taxon>
        <taxon>Mucilaginibacter</taxon>
    </lineage>
</organism>
<evidence type="ECO:0000256" key="7">
    <source>
        <dbReference type="ARBA" id="ARBA00022840"/>
    </source>
</evidence>
<comment type="subcellular location">
    <subcellularLocation>
        <location evidence="1">Cell membrane</location>
        <topology evidence="1">Multi-pass membrane protein</topology>
    </subcellularLocation>
</comment>
<dbReference type="Gene3D" id="3.90.70.10">
    <property type="entry name" value="Cysteine proteinases"/>
    <property type="match status" value="1"/>
</dbReference>
<dbReference type="PROSITE" id="PS50929">
    <property type="entry name" value="ABC_TM1F"/>
    <property type="match status" value="1"/>
</dbReference>
<dbReference type="InterPro" id="IPR011527">
    <property type="entry name" value="ABC1_TM_dom"/>
</dbReference>
<feature type="domain" description="ABC transporter" evidence="11">
    <location>
        <begin position="483"/>
        <end position="719"/>
    </location>
</feature>
<protein>
    <submittedName>
        <fullName evidence="14">ATP-binding cassette, subfamily B</fullName>
    </submittedName>
</protein>
<dbReference type="Gene3D" id="3.40.50.300">
    <property type="entry name" value="P-loop containing nucleotide triphosphate hydrolases"/>
    <property type="match status" value="1"/>
</dbReference>
<dbReference type="InterPro" id="IPR039421">
    <property type="entry name" value="Type_1_exporter"/>
</dbReference>
<evidence type="ECO:0000259" key="13">
    <source>
        <dbReference type="PROSITE" id="PS50990"/>
    </source>
</evidence>
<keyword evidence="2" id="KW-0813">Transport</keyword>
<feature type="transmembrane region" description="Helical" evidence="10">
    <location>
        <begin position="277"/>
        <end position="298"/>
    </location>
</feature>
<keyword evidence="8 10" id="KW-1133">Transmembrane helix</keyword>
<dbReference type="SMART" id="SM00382">
    <property type="entry name" value="AAA"/>
    <property type="match status" value="1"/>
</dbReference>
<dbReference type="Pfam" id="PF03412">
    <property type="entry name" value="Peptidase_C39"/>
    <property type="match status" value="1"/>
</dbReference>
<keyword evidence="15" id="KW-1185">Reference proteome</keyword>
<evidence type="ECO:0000256" key="2">
    <source>
        <dbReference type="ARBA" id="ARBA00022448"/>
    </source>
</evidence>
<dbReference type="SUPFAM" id="SSF90123">
    <property type="entry name" value="ABC transporter transmembrane region"/>
    <property type="match status" value="1"/>
</dbReference>
<evidence type="ECO:0000256" key="3">
    <source>
        <dbReference type="ARBA" id="ARBA00022475"/>
    </source>
</evidence>
<evidence type="ECO:0000256" key="1">
    <source>
        <dbReference type="ARBA" id="ARBA00004651"/>
    </source>
</evidence>
<proteinExistence type="predicted"/>
<dbReference type="CDD" id="cd18571">
    <property type="entry name" value="ABC_6TM_peptidase_like"/>
    <property type="match status" value="1"/>
</dbReference>
<evidence type="ECO:0000256" key="4">
    <source>
        <dbReference type="ARBA" id="ARBA00022692"/>
    </source>
</evidence>
<reference evidence="14 15" key="1">
    <citation type="submission" date="2016-10" db="EMBL/GenBank/DDBJ databases">
        <authorList>
            <person name="de Groot N.N."/>
        </authorList>
    </citation>
    <scope>NUCLEOTIDE SEQUENCE [LARGE SCALE GENOMIC DNA]</scope>
    <source>
        <strain evidence="14 15">MP1X4</strain>
    </source>
</reference>
<feature type="transmembrane region" description="Helical" evidence="10">
    <location>
        <begin position="166"/>
        <end position="183"/>
    </location>
</feature>
<dbReference type="CDD" id="cd02418">
    <property type="entry name" value="Peptidase_C39B"/>
    <property type="match status" value="1"/>
</dbReference>
<dbReference type="SUPFAM" id="SSF52540">
    <property type="entry name" value="P-loop containing nucleoside triphosphate hydrolases"/>
    <property type="match status" value="1"/>
</dbReference>
<dbReference type="EMBL" id="LT629740">
    <property type="protein sequence ID" value="SDT43443.1"/>
    <property type="molecule type" value="Genomic_DNA"/>
</dbReference>
<dbReference type="FunFam" id="3.40.50.300:FF:000299">
    <property type="entry name" value="ABC transporter ATP-binding protein/permease"/>
    <property type="match status" value="1"/>
</dbReference>
<feature type="domain" description="Peptidase C39" evidence="13">
    <location>
        <begin position="8"/>
        <end position="127"/>
    </location>
</feature>
<dbReference type="Gene3D" id="1.20.1560.10">
    <property type="entry name" value="ABC transporter type 1, transmembrane domain"/>
    <property type="match status" value="1"/>
</dbReference>
<sequence length="725" mass="82789">MKFPYYKQQDKMDCGPTCLRMMAKYCGRNYSIQKLRTICKITRNGVNLLGLSEAAEQIGFRTIGVKLTIDQLKEVQLPCILHWRQNHFVILYKVKKDRFYIADPADGLITLSYQQFRKNWFSHKELHDGISLLLGTTPEFFEKDQEKRVKSNWWSVLRYFYVYKKLFIQLLIGLTVGSLLSLITPFLTQSLVDIGINTRNLNFVYLILIAQVMLFFGSTSVNFIRSWILLHVSSRINISILTDFLMKLMKLPLSYFETKTTGDIMQRMSDQQKIESFLTGTALNAVFSVFNLVIFIVILAYYNLVIFSVSIISTVLYTGWIVIFLKRRRNLNYKQFDYFSANQSTIIELVSGIQEIKLNNCEQQKRWGWEHVQASLFKFKVKSLALDQFQQAGSMFINQGKNILITFLSVKAVIDGQITLGGMMAIQYIVGQVNSPVEQMLGLIQGYQDAKISLERLNEIHDIEDEESPDRNWVSVMPANKSINIHRLTFRYPGAGNDPVLENINLHIPEGKTTAIVGMSGSGKTTVLKMLLRFFEPEIGEIRVGETRLNQLSFKFWRSQCGTVLQDGFIFADSIAANIAVGDEFPEKEKLEQAIKIANIGDFIEELPFGLQTKIGTAGSGISQGQKQRLLIARAVYKNPHYLFFDEATNALDANNERIIMDNLKEFCRGRTVVVVAHRLSTVSNADNIIVLDKGKIIEEGSHNELTNLRGEYFKLVKNQLELGV</sequence>
<dbReference type="Pfam" id="PF00664">
    <property type="entry name" value="ABC_membrane"/>
    <property type="match status" value="1"/>
</dbReference>
<dbReference type="Pfam" id="PF00005">
    <property type="entry name" value="ABC_tran"/>
    <property type="match status" value="1"/>
</dbReference>